<accession>A0A9X4NUS4</accession>
<dbReference type="Proteomes" id="UP001152876">
    <property type="component" value="Unassembled WGS sequence"/>
</dbReference>
<keyword evidence="2" id="KW-0812">Transmembrane</keyword>
<evidence type="ECO:0000313" key="4">
    <source>
        <dbReference type="Proteomes" id="UP001152876"/>
    </source>
</evidence>
<feature type="transmembrane region" description="Helical" evidence="2">
    <location>
        <begin position="106"/>
        <end position="124"/>
    </location>
</feature>
<evidence type="ECO:0000313" key="3">
    <source>
        <dbReference type="EMBL" id="MDG5977797.1"/>
    </source>
</evidence>
<keyword evidence="4" id="KW-1185">Reference proteome</keyword>
<evidence type="ECO:0008006" key="5">
    <source>
        <dbReference type="Google" id="ProtNLM"/>
    </source>
</evidence>
<evidence type="ECO:0000256" key="2">
    <source>
        <dbReference type="SAM" id="Phobius"/>
    </source>
</evidence>
<dbReference type="EMBL" id="AOGK01000026">
    <property type="protein sequence ID" value="MDG5977797.1"/>
    <property type="molecule type" value="Genomic_DNA"/>
</dbReference>
<dbReference type="AlphaFoldDB" id="A0A9X4NUS4"/>
<sequence length="134" mass="14133">MSTTSNFPNTLSDDASSLAHAVAQTTGDAMRATQRATQQGMDRLSDDVGNVRGQASTAFQHLKSDTEALAHRGMDAVRDSAGQLREKSLHAKEATTSYIQHEPVKSVLMAAAVGAALMGLLALFSSRHGGHNGR</sequence>
<protein>
    <recommendedName>
        <fullName evidence="5">DUF883 domain-containing protein</fullName>
    </recommendedName>
</protein>
<dbReference type="RefSeq" id="WP_068172992.1">
    <property type="nucleotide sequence ID" value="NZ_AOGK01000026.1"/>
</dbReference>
<name>A0A9X4NUS4_9BURK</name>
<comment type="caution">
    <text evidence="3">The sequence shown here is derived from an EMBL/GenBank/DDBJ whole genome shotgun (WGS) entry which is preliminary data.</text>
</comment>
<reference evidence="3" key="1">
    <citation type="submission" date="2013-01" db="EMBL/GenBank/DDBJ databases">
        <title>Genome draft of Hydrogenophaga taeniospiralis 2K1.</title>
        <authorList>
            <person name="Gomila M."/>
            <person name="Lalucat J."/>
        </authorList>
    </citation>
    <scope>NUCLEOTIDE SEQUENCE</scope>
    <source>
        <strain evidence="3">CCUG 15921</strain>
    </source>
</reference>
<organism evidence="3 4">
    <name type="scientific">Hydrogenophaga taeniospiralis CCUG 15921</name>
    <dbReference type="NCBI Taxonomy" id="1281780"/>
    <lineage>
        <taxon>Bacteria</taxon>
        <taxon>Pseudomonadati</taxon>
        <taxon>Pseudomonadota</taxon>
        <taxon>Betaproteobacteria</taxon>
        <taxon>Burkholderiales</taxon>
        <taxon>Comamonadaceae</taxon>
        <taxon>Hydrogenophaga</taxon>
    </lineage>
</organism>
<dbReference type="OrthoDB" id="8908493at2"/>
<keyword evidence="2" id="KW-0472">Membrane</keyword>
<feature type="region of interest" description="Disordered" evidence="1">
    <location>
        <begin position="22"/>
        <end position="46"/>
    </location>
</feature>
<gene>
    <name evidence="3" type="ORF">H010_21276</name>
</gene>
<proteinExistence type="predicted"/>
<evidence type="ECO:0000256" key="1">
    <source>
        <dbReference type="SAM" id="MobiDB-lite"/>
    </source>
</evidence>
<keyword evidence="2" id="KW-1133">Transmembrane helix</keyword>